<dbReference type="GO" id="GO:0004029">
    <property type="term" value="F:aldehyde dehydrogenase (NAD+) activity"/>
    <property type="evidence" value="ECO:0007669"/>
    <property type="project" value="TreeGrafter"/>
</dbReference>
<evidence type="ECO:0000313" key="2">
    <source>
        <dbReference type="EMBL" id="RNL54185.1"/>
    </source>
</evidence>
<name>A0A3N0BXY7_9SPHI</name>
<reference evidence="2 3" key="1">
    <citation type="submission" date="2018-10" db="EMBL/GenBank/DDBJ databases">
        <title>Genome sequencing of Pedobacter jejuensis TNB23.</title>
        <authorList>
            <person name="Cho Y.-J."/>
            <person name="Cho A."/>
            <person name="Kim O.-S."/>
        </authorList>
    </citation>
    <scope>NUCLEOTIDE SEQUENCE [LARGE SCALE GENOMIC DNA]</scope>
    <source>
        <strain evidence="2 3">TNB23</strain>
    </source>
</reference>
<dbReference type="RefSeq" id="WP_123205504.1">
    <property type="nucleotide sequence ID" value="NZ_RBEE01000012.1"/>
</dbReference>
<dbReference type="InterPro" id="IPR036291">
    <property type="entry name" value="NAD(P)-bd_dom_sf"/>
</dbReference>
<proteinExistence type="predicted"/>
<accession>A0A3N0BXY7</accession>
<comment type="caution">
    <text evidence="2">The sequence shown here is derived from an EMBL/GenBank/DDBJ whole genome shotgun (WGS) entry which is preliminary data.</text>
</comment>
<organism evidence="2 3">
    <name type="scientific">Pedobacter jejuensis</name>
    <dbReference type="NCBI Taxonomy" id="1268550"/>
    <lineage>
        <taxon>Bacteria</taxon>
        <taxon>Pseudomonadati</taxon>
        <taxon>Bacteroidota</taxon>
        <taxon>Sphingobacteriia</taxon>
        <taxon>Sphingobacteriales</taxon>
        <taxon>Sphingobacteriaceae</taxon>
        <taxon>Pedobacter</taxon>
    </lineage>
</organism>
<protein>
    <submittedName>
        <fullName evidence="2">SDR family oxidoreductase</fullName>
    </submittedName>
</protein>
<dbReference type="InterPro" id="IPR028939">
    <property type="entry name" value="P5C_Rdtase_cat_N"/>
</dbReference>
<dbReference type="PANTHER" id="PTHR48079">
    <property type="entry name" value="PROTEIN YEEZ"/>
    <property type="match status" value="1"/>
</dbReference>
<dbReference type="Proteomes" id="UP000274046">
    <property type="component" value="Unassembled WGS sequence"/>
</dbReference>
<keyword evidence="3" id="KW-1185">Reference proteome</keyword>
<evidence type="ECO:0000259" key="1">
    <source>
        <dbReference type="Pfam" id="PF03807"/>
    </source>
</evidence>
<dbReference type="Pfam" id="PF03807">
    <property type="entry name" value="F420_oxidored"/>
    <property type="match status" value="1"/>
</dbReference>
<feature type="domain" description="Pyrroline-5-carboxylate reductase catalytic N-terminal" evidence="1">
    <location>
        <begin position="10"/>
        <end position="90"/>
    </location>
</feature>
<dbReference type="Gene3D" id="3.40.50.720">
    <property type="entry name" value="NAD(P)-binding Rossmann-like Domain"/>
    <property type="match status" value="1"/>
</dbReference>
<dbReference type="CDD" id="cd05266">
    <property type="entry name" value="SDR_a4"/>
    <property type="match status" value="1"/>
</dbReference>
<gene>
    <name evidence="2" type="ORF">D7004_08820</name>
</gene>
<dbReference type="InterPro" id="IPR051783">
    <property type="entry name" value="NAD(P)-dependent_oxidoreduct"/>
</dbReference>
<sequence length="268" mass="29747">MDLLKEIKTVSILGCGWFGFALAKSLISSGFDVKGSTTTPEKLRTLSAEKIEPYLINFTADSVLTNERFLRTDVLFICIPPKRNSAELNDYPEKIESILEASENKARKVIMISSTSVFGDENKIVNEDSETNSDTDSGKVVLAAEQIFRSLRPNDYTIIRFAGLIGPDRNPGRFFAGKSNVPNGLAPVNLIHQQDAIGIAISILEKQAFGRIYNACSPTHPTKKDFYTKAAREAGLKEPTFLDEKTSWKIVESLNVPEFLGYQFQVTI</sequence>
<dbReference type="PANTHER" id="PTHR48079:SF6">
    <property type="entry name" value="NAD(P)-BINDING DOMAIN-CONTAINING PROTEIN-RELATED"/>
    <property type="match status" value="1"/>
</dbReference>
<dbReference type="OrthoDB" id="751203at2"/>
<evidence type="ECO:0000313" key="3">
    <source>
        <dbReference type="Proteomes" id="UP000274046"/>
    </source>
</evidence>
<dbReference type="AlphaFoldDB" id="A0A3N0BXY7"/>
<dbReference type="GO" id="GO:0005737">
    <property type="term" value="C:cytoplasm"/>
    <property type="evidence" value="ECO:0007669"/>
    <property type="project" value="TreeGrafter"/>
</dbReference>
<dbReference type="SUPFAM" id="SSF51735">
    <property type="entry name" value="NAD(P)-binding Rossmann-fold domains"/>
    <property type="match status" value="1"/>
</dbReference>
<dbReference type="EMBL" id="RBEE01000012">
    <property type="protein sequence ID" value="RNL54185.1"/>
    <property type="molecule type" value="Genomic_DNA"/>
</dbReference>